<protein>
    <submittedName>
        <fullName evidence="1">Uncharacterized protein</fullName>
    </submittedName>
</protein>
<evidence type="ECO:0000313" key="1">
    <source>
        <dbReference type="EMBL" id="GAA2521881.1"/>
    </source>
</evidence>
<sequence length="251" mass="26691">MGSLAKRAVSRSIALTASRSWSARAWRVVAGGEGGSGWDDETQADLFVAWLRTTTRPRLVVLDDVDEPADLRVGSVVTTRRRDAAVIRSSARIVPVGTFAPRGGRRLPPLTAHGGRRRDDTRELHAPADRLGHFPLALPQAAAFLIDTGMPLTAGQALIPPHATPATPSERVTVADYLIRIPPSPAPCSARTAAEREVLHSARSATDRTAGPVDLLVAAAEEAGLTPLPHDRDFETVARTVCAGCCDPNAR</sequence>
<organism evidence="1 2">
    <name type="scientific">Streptomyces longisporus</name>
    <dbReference type="NCBI Taxonomy" id="1948"/>
    <lineage>
        <taxon>Bacteria</taxon>
        <taxon>Bacillati</taxon>
        <taxon>Actinomycetota</taxon>
        <taxon>Actinomycetes</taxon>
        <taxon>Kitasatosporales</taxon>
        <taxon>Streptomycetaceae</taxon>
        <taxon>Streptomyces</taxon>
    </lineage>
</organism>
<comment type="caution">
    <text evidence="1">The sequence shown here is derived from an EMBL/GenBank/DDBJ whole genome shotgun (WGS) entry which is preliminary data.</text>
</comment>
<reference evidence="2" key="1">
    <citation type="journal article" date="2019" name="Int. J. Syst. Evol. Microbiol.">
        <title>The Global Catalogue of Microorganisms (GCM) 10K type strain sequencing project: providing services to taxonomists for standard genome sequencing and annotation.</title>
        <authorList>
            <consortium name="The Broad Institute Genomics Platform"/>
            <consortium name="The Broad Institute Genome Sequencing Center for Infectious Disease"/>
            <person name="Wu L."/>
            <person name="Ma J."/>
        </authorList>
    </citation>
    <scope>NUCLEOTIDE SEQUENCE [LARGE SCALE GENOMIC DNA]</scope>
    <source>
        <strain evidence="2">JCM 4395</strain>
    </source>
</reference>
<keyword evidence="2" id="KW-1185">Reference proteome</keyword>
<accession>A0ABP6AS33</accession>
<proteinExistence type="predicted"/>
<dbReference type="Proteomes" id="UP001501777">
    <property type="component" value="Unassembled WGS sequence"/>
</dbReference>
<evidence type="ECO:0000313" key="2">
    <source>
        <dbReference type="Proteomes" id="UP001501777"/>
    </source>
</evidence>
<gene>
    <name evidence="1" type="ORF">GCM10010276_85880</name>
</gene>
<dbReference type="EMBL" id="BAAASG010000028">
    <property type="protein sequence ID" value="GAA2521881.1"/>
    <property type="molecule type" value="Genomic_DNA"/>
</dbReference>
<name>A0ABP6AS33_STRLO</name>